<dbReference type="PANTHER" id="PTHR21310">
    <property type="entry name" value="AMINOGLYCOSIDE PHOSPHOTRANSFERASE-RELATED-RELATED"/>
    <property type="match status" value="1"/>
</dbReference>
<keyword evidence="2" id="KW-0808">Transferase</keyword>
<evidence type="ECO:0000313" key="2">
    <source>
        <dbReference type="EMBL" id="OAK70662.1"/>
    </source>
</evidence>
<comment type="caution">
    <text evidence="2">The sequence shown here is derived from an EMBL/GenBank/DDBJ whole genome shotgun (WGS) entry which is preliminary data.</text>
</comment>
<reference evidence="2 3" key="1">
    <citation type="submission" date="2015-05" db="EMBL/GenBank/DDBJ databases">
        <title>Comparison of genome.</title>
        <authorList>
            <person name="Zheng Z."/>
            <person name="Sun M."/>
        </authorList>
    </citation>
    <scope>NUCLEOTIDE SEQUENCE [LARGE SCALE GENOMIC DNA]</scope>
    <source>
        <strain evidence="2 3">G25-74</strain>
    </source>
</reference>
<dbReference type="SUPFAM" id="SSF56112">
    <property type="entry name" value="Protein kinase-like (PK-like)"/>
    <property type="match status" value="1"/>
</dbReference>
<dbReference type="Proteomes" id="UP000077881">
    <property type="component" value="Unassembled WGS sequence"/>
</dbReference>
<dbReference type="AlphaFoldDB" id="A0A177ZRX9"/>
<dbReference type="Gene3D" id="3.30.200.20">
    <property type="entry name" value="Phosphorylase Kinase, domain 1"/>
    <property type="match status" value="1"/>
</dbReference>
<gene>
    <name evidence="2" type="ORF">ABB05_11805</name>
</gene>
<dbReference type="Gene3D" id="3.90.1200.10">
    <property type="match status" value="1"/>
</dbReference>
<dbReference type="InterPro" id="IPR002575">
    <property type="entry name" value="Aminoglycoside_PTrfase"/>
</dbReference>
<dbReference type="STRING" id="217031.ABB05_11805"/>
<evidence type="ECO:0000313" key="3">
    <source>
        <dbReference type="Proteomes" id="UP000077881"/>
    </source>
</evidence>
<dbReference type="GO" id="GO:0016740">
    <property type="term" value="F:transferase activity"/>
    <property type="evidence" value="ECO:0007669"/>
    <property type="project" value="UniProtKB-KW"/>
</dbReference>
<keyword evidence="3" id="KW-1185">Reference proteome</keyword>
<dbReference type="PATRIC" id="fig|217031.6.peg.2526"/>
<proteinExistence type="predicted"/>
<protein>
    <submittedName>
        <fullName evidence="2">Acetyltransferase</fullName>
    </submittedName>
</protein>
<organism evidence="2 3">
    <name type="scientific">Lederbergia galactosidilytica</name>
    <dbReference type="NCBI Taxonomy" id="217031"/>
    <lineage>
        <taxon>Bacteria</taxon>
        <taxon>Bacillati</taxon>
        <taxon>Bacillota</taxon>
        <taxon>Bacilli</taxon>
        <taxon>Bacillales</taxon>
        <taxon>Bacillaceae</taxon>
        <taxon>Lederbergia</taxon>
    </lineage>
</organism>
<sequence length="306" mass="35059">MINIDASLVKRLINEQFPEWSKLDIRPVKNGGNDNRTFHLGENMSVRLPSAEAYAPQVEKEQKWLLRLSKELSLPIPIPLARGNPSKEYPFPWSVNKWLEGETLNLKNINDLSQFAKDLGLFLIELQSIDTNGGPLAGKHNFYRGGDIAVYDQETRQAIEQNKDILNVSLINEIWELGLNSKWAEKPVWVHGDIAPGNILVKARKLYAIIDFGILGIGDPSCDLAMAWTFFDETSRKVFKNILNIDDGTWNRARGWALWKALITYNGNRNFNNMIAEESYKIIKTIEHDYKEEKFSKKSLSKRVNQ</sequence>
<dbReference type="CDD" id="cd05155">
    <property type="entry name" value="APH_ChoK_like_1"/>
    <property type="match status" value="1"/>
</dbReference>
<dbReference type="RefSeq" id="WP_064468187.1">
    <property type="nucleotide sequence ID" value="NZ_JAGGKH010000016.1"/>
</dbReference>
<feature type="domain" description="Aminoglycoside phosphotransferase" evidence="1">
    <location>
        <begin position="30"/>
        <end position="256"/>
    </location>
</feature>
<dbReference type="InterPro" id="IPR051678">
    <property type="entry name" value="AGP_Transferase"/>
</dbReference>
<dbReference type="Pfam" id="PF01636">
    <property type="entry name" value="APH"/>
    <property type="match status" value="1"/>
</dbReference>
<name>A0A177ZRX9_9BACI</name>
<evidence type="ECO:0000259" key="1">
    <source>
        <dbReference type="Pfam" id="PF01636"/>
    </source>
</evidence>
<dbReference type="InterPro" id="IPR011009">
    <property type="entry name" value="Kinase-like_dom_sf"/>
</dbReference>
<dbReference type="OrthoDB" id="3806873at2"/>
<accession>A0A177ZRX9</accession>
<dbReference type="PANTHER" id="PTHR21310:SF42">
    <property type="entry name" value="BIFUNCTIONAL AAC_APH"/>
    <property type="match status" value="1"/>
</dbReference>
<dbReference type="EMBL" id="LDJR01000049">
    <property type="protein sequence ID" value="OAK70662.1"/>
    <property type="molecule type" value="Genomic_DNA"/>
</dbReference>